<dbReference type="Pfam" id="PF24346">
    <property type="entry name" value="DUF7507"/>
    <property type="match status" value="2"/>
</dbReference>
<gene>
    <name evidence="2" type="ORF">LYNGBM3L_47360</name>
</gene>
<sequence length="342" mass="35670">MPGVDLIKDVALTNDADSSQDISAGDELTYSFTLENTGNVTLTDVGVTDPLPGLSGIDFGTFDGTLDPGEEVTGTATYTVTAADVTAGTIENTATVAAEDPQGEDITDTDSEIVDLPEPKLEIDKMFVDFVDNDGNGIVTQGDDLNYTIKVSSTGDANLTDVTVSDPLTGLDETIEFLGAGDMKSFEVIYRVSETDALTGQVLNTGIADSTQTDPVQDTVDVPVKLAVDIDIKPGSFPSSFNLRGNGTVPVAIFGTSVFDATSITEVCLEEFMPGPSTGEGCTEDINFEDVNGDGITDAVAKFSKPDLIGVLDTDSEFAMLTGMTSNGVMFVGVGDVNVTQV</sequence>
<dbReference type="InterPro" id="IPR047589">
    <property type="entry name" value="DUF11_rpt"/>
</dbReference>
<feature type="domain" description="DUF7507" evidence="1">
    <location>
        <begin position="10"/>
        <end position="108"/>
    </location>
</feature>
<evidence type="ECO:0000313" key="3">
    <source>
        <dbReference type="Proteomes" id="UP000003959"/>
    </source>
</evidence>
<dbReference type="HOGENOM" id="CLU_810901_0_0_3"/>
<dbReference type="OrthoDB" id="9805017at2"/>
<dbReference type="PANTHER" id="PTHR34819">
    <property type="entry name" value="LARGE CYSTEINE-RICH PERIPLASMIC PROTEIN OMCB"/>
    <property type="match status" value="1"/>
</dbReference>
<evidence type="ECO:0000259" key="1">
    <source>
        <dbReference type="Pfam" id="PF24346"/>
    </source>
</evidence>
<dbReference type="InterPro" id="IPR051172">
    <property type="entry name" value="Chlamydia_OmcB"/>
</dbReference>
<dbReference type="eggNOG" id="COG1361">
    <property type="taxonomic scope" value="Bacteria"/>
</dbReference>
<proteinExistence type="predicted"/>
<dbReference type="InterPro" id="IPR013783">
    <property type="entry name" value="Ig-like_fold"/>
</dbReference>
<dbReference type="Proteomes" id="UP000003959">
    <property type="component" value="Unassembled WGS sequence"/>
</dbReference>
<keyword evidence="3" id="KW-1185">Reference proteome</keyword>
<dbReference type="InterPro" id="IPR055354">
    <property type="entry name" value="DUF7507"/>
</dbReference>
<accession>F4XXN4</accession>
<name>F4XXN4_9CYAN</name>
<feature type="domain" description="DUF7507" evidence="1">
    <location>
        <begin position="136"/>
        <end position="215"/>
    </location>
</feature>
<dbReference type="AlphaFoldDB" id="F4XXN4"/>
<dbReference type="Gene3D" id="2.60.40.10">
    <property type="entry name" value="Immunoglobulins"/>
    <property type="match status" value="1"/>
</dbReference>
<organism evidence="2 3">
    <name type="scientific">Moorena producens 3L</name>
    <dbReference type="NCBI Taxonomy" id="489825"/>
    <lineage>
        <taxon>Bacteria</taxon>
        <taxon>Bacillati</taxon>
        <taxon>Cyanobacteriota</taxon>
        <taxon>Cyanophyceae</taxon>
        <taxon>Coleofasciculales</taxon>
        <taxon>Coleofasciculaceae</taxon>
        <taxon>Moorena</taxon>
    </lineage>
</organism>
<dbReference type="EMBL" id="GL890948">
    <property type="protein sequence ID" value="EGJ30712.1"/>
    <property type="molecule type" value="Genomic_DNA"/>
</dbReference>
<reference evidence="3" key="1">
    <citation type="journal article" date="2011" name="Proc. Natl. Acad. Sci. U.S.A.">
        <title>Genomic insights into the physiology and ecology of the marine filamentous cyanobacterium Lyngbya majuscula.</title>
        <authorList>
            <person name="Jones A.C."/>
            <person name="Monroe E.A."/>
            <person name="Podell S."/>
            <person name="Hess W.R."/>
            <person name="Klages S."/>
            <person name="Esquenazi E."/>
            <person name="Niessen S."/>
            <person name="Hoover H."/>
            <person name="Rothmann M."/>
            <person name="Lasken R.S."/>
            <person name="Yates J.R.III."/>
            <person name="Reinhardt R."/>
            <person name="Kube M."/>
            <person name="Burkart M.D."/>
            <person name="Allen E.E."/>
            <person name="Dorrestein P.C."/>
            <person name="Gerwick W.H."/>
            <person name="Gerwick L."/>
        </authorList>
    </citation>
    <scope>NUCLEOTIDE SEQUENCE [LARGE SCALE GENOMIC DNA]</scope>
    <source>
        <strain evidence="3">3L</strain>
    </source>
</reference>
<protein>
    <recommendedName>
        <fullName evidence="1">DUF7507 domain-containing protein</fullName>
    </recommendedName>
</protein>
<dbReference type="NCBIfam" id="TIGR01451">
    <property type="entry name" value="B_ant_repeat"/>
    <property type="match status" value="2"/>
</dbReference>
<dbReference type="RefSeq" id="WP_009149397.1">
    <property type="nucleotide sequence ID" value="NZ_GL890948.1"/>
</dbReference>
<evidence type="ECO:0000313" key="2">
    <source>
        <dbReference type="EMBL" id="EGJ30712.1"/>
    </source>
</evidence>